<keyword evidence="3" id="KW-1185">Reference proteome</keyword>
<keyword evidence="1" id="KW-0732">Signal</keyword>
<name>A0A089HJ06_PAEDU</name>
<protein>
    <submittedName>
        <fullName evidence="2">Uncharacterized protein</fullName>
    </submittedName>
</protein>
<dbReference type="AlphaFoldDB" id="A0A089HJ06"/>
<dbReference type="Proteomes" id="UP000029409">
    <property type="component" value="Chromosome"/>
</dbReference>
<evidence type="ECO:0000313" key="2">
    <source>
        <dbReference type="EMBL" id="AIQ11906.1"/>
    </source>
</evidence>
<dbReference type="EMBL" id="CP009288">
    <property type="protein sequence ID" value="AIQ11906.1"/>
    <property type="molecule type" value="Genomic_DNA"/>
</dbReference>
<reference evidence="2 3" key="1">
    <citation type="submission" date="2014-08" db="EMBL/GenBank/DDBJ databases">
        <title>Comparative genomics of the Paenibacillus odorifer group.</title>
        <authorList>
            <person name="den Bakker H.C."/>
            <person name="Tsai Y.-C."/>
            <person name="Martin N."/>
            <person name="Korlach J."/>
            <person name="Wiedmann M."/>
        </authorList>
    </citation>
    <scope>NUCLEOTIDE SEQUENCE [LARGE SCALE GENOMIC DNA]</scope>
    <source>
        <strain evidence="2 3">DSM 1735</strain>
    </source>
</reference>
<gene>
    <name evidence="2" type="ORF">PDUR_08135</name>
</gene>
<proteinExistence type="predicted"/>
<feature type="chain" id="PRO_5001843026" evidence="1">
    <location>
        <begin position="27"/>
        <end position="205"/>
    </location>
</feature>
<dbReference type="KEGG" id="pdu:PDUR_08135"/>
<organism evidence="2 3">
    <name type="scientific">Paenibacillus durus</name>
    <name type="common">Paenibacillus azotofixans</name>
    <dbReference type="NCBI Taxonomy" id="44251"/>
    <lineage>
        <taxon>Bacteria</taxon>
        <taxon>Bacillati</taxon>
        <taxon>Bacillota</taxon>
        <taxon>Bacilli</taxon>
        <taxon>Bacillales</taxon>
        <taxon>Paenibacillaceae</taxon>
        <taxon>Paenibacillus</taxon>
    </lineage>
</organism>
<evidence type="ECO:0000313" key="3">
    <source>
        <dbReference type="Proteomes" id="UP000029409"/>
    </source>
</evidence>
<evidence type="ECO:0000256" key="1">
    <source>
        <dbReference type="SAM" id="SignalP"/>
    </source>
</evidence>
<dbReference type="RefSeq" id="WP_042205781.1">
    <property type="nucleotide sequence ID" value="NZ_CP009288.1"/>
</dbReference>
<feature type="signal peptide" evidence="1">
    <location>
        <begin position="1"/>
        <end position="26"/>
    </location>
</feature>
<accession>A0A089HJ06</accession>
<sequence length="205" mass="22258">MKSRRRLIIGGIISTFLLCSSGIAIAANSDLLSSKTDEDQFLLQPNSLEESKVTVSDATYNTPVTFFDVTTPDNVETKLNKASLKTLGIKLDKPTSGKAILSEKSAIEKAESNQQKFASEAKDVSSELQLLTYPYLNAFSESALSKNPKLKAEGFLNQTPVYIVTFKGINGVGHAAVGDKVPTYNEYNVVIDAVSGEVLFSFTYQ</sequence>
<dbReference type="eggNOG" id="ENOG5034A8R">
    <property type="taxonomic scope" value="Bacteria"/>
</dbReference>